<organism evidence="1 2">
    <name type="scientific">Dyella agri</name>
    <dbReference type="NCBI Taxonomy" id="1926869"/>
    <lineage>
        <taxon>Bacteria</taxon>
        <taxon>Pseudomonadati</taxon>
        <taxon>Pseudomonadota</taxon>
        <taxon>Gammaproteobacteria</taxon>
        <taxon>Lysobacterales</taxon>
        <taxon>Rhodanobacteraceae</taxon>
        <taxon>Dyella</taxon>
    </lineage>
</organism>
<evidence type="ECO:0000313" key="1">
    <source>
        <dbReference type="EMBL" id="MFK2932685.1"/>
    </source>
</evidence>
<sequence>MHNSANVYDCDALCSCVDKEKCDLICRNRPAHFVQRVRDIGGFDLGTVPRVAPVDTPVLPKIVPLVDHKSAREGRFQSDAVALPLYRVVDLKEGKLHVHSREELADRFHISASTSIVLSGVEKDPYIERWWELKNRKEILQELQRLNISMITSPNYSVLTDAPRTDNLYAIKRIALTWSEMVSAGMPAALHVNARTERDYLNWHAMIADREEVAALAFEFATGCGRPERIDWHVDHLCQLASDLGRPLTLFIRGGARKLPILMQHFPRVTLLETESFSKTHRRRQARILDGCKLKWALCPTPKGAPLDELFAHNAATVRQFHELPQRSMQRKLSASKPIIRRASNRYDQTVQPGLLDNIHSASQARSVAANRHGMVAAAKT</sequence>
<keyword evidence="2" id="KW-1185">Reference proteome</keyword>
<gene>
    <name evidence="1" type="ORF">ISP14_18050</name>
</gene>
<reference evidence="1 2" key="1">
    <citation type="submission" date="2020-10" db="EMBL/GenBank/DDBJ databases">
        <title>Phylogeny of dyella-like bacteria.</title>
        <authorList>
            <person name="Fu J."/>
        </authorList>
    </citation>
    <scope>NUCLEOTIDE SEQUENCE [LARGE SCALE GENOMIC DNA]</scope>
    <source>
        <strain evidence="1 2">DKC-1</strain>
    </source>
</reference>
<comment type="caution">
    <text evidence="1">The sequence shown here is derived from an EMBL/GenBank/DDBJ whole genome shotgun (WGS) entry which is preliminary data.</text>
</comment>
<dbReference type="Proteomes" id="UP001620397">
    <property type="component" value="Unassembled WGS sequence"/>
</dbReference>
<proteinExistence type="predicted"/>
<protein>
    <submittedName>
        <fullName evidence="1">DUF4417 domain-containing protein</fullName>
    </submittedName>
</protein>
<accession>A0ABW8KL29</accession>
<evidence type="ECO:0000313" key="2">
    <source>
        <dbReference type="Proteomes" id="UP001620397"/>
    </source>
</evidence>
<dbReference type="EMBL" id="JADIKL010000016">
    <property type="protein sequence ID" value="MFK2932685.1"/>
    <property type="molecule type" value="Genomic_DNA"/>
</dbReference>
<name>A0ABW8KL29_9GAMM</name>